<proteinExistence type="predicted"/>
<dbReference type="RefSeq" id="WP_048499115.1">
    <property type="nucleotide sequence ID" value="NZ_LFNG01000006.1"/>
</dbReference>
<feature type="domain" description="Secretion system C-terminal sorting" evidence="3">
    <location>
        <begin position="306"/>
        <end position="383"/>
    </location>
</feature>
<dbReference type="OrthoDB" id="621743at2"/>
<dbReference type="PATRIC" id="fig|1304281.5.peg.1294"/>
<dbReference type="EMBL" id="LFNG01000006">
    <property type="protein sequence ID" value="KMQ71770.1"/>
    <property type="molecule type" value="Genomic_DNA"/>
</dbReference>
<keyword evidence="1 2" id="KW-0732">Signal</keyword>
<feature type="chain" id="PRO_5005291146" evidence="2">
    <location>
        <begin position="20"/>
        <end position="386"/>
    </location>
</feature>
<dbReference type="STRING" id="1304281.ACM44_06035"/>
<gene>
    <name evidence="4" type="ORF">ACM44_06035</name>
</gene>
<reference evidence="4 5" key="1">
    <citation type="journal article" date="2004" name="Int. J. Syst. Evol. Microbiol.">
        <title>Kaistella koreensis gen. nov., sp. nov., a novel member of the Chryseobacterium-Bergeyella-Riemerella branch.</title>
        <authorList>
            <person name="Kim M.K."/>
            <person name="Im W.T."/>
            <person name="Shin Y.K."/>
            <person name="Lim J.H."/>
            <person name="Kim S.H."/>
            <person name="Lee B.C."/>
            <person name="Park M.Y."/>
            <person name="Lee K.Y."/>
            <person name="Lee S.T."/>
        </authorList>
    </citation>
    <scope>NUCLEOTIDE SEQUENCE [LARGE SCALE GENOMIC DNA]</scope>
    <source>
        <strain evidence="4 5">CCUG 49689</strain>
    </source>
</reference>
<dbReference type="SUPFAM" id="SSF75011">
    <property type="entry name" value="3-carboxy-cis,cis-mucoante lactonizing enzyme"/>
    <property type="match status" value="1"/>
</dbReference>
<dbReference type="NCBIfam" id="TIGR04183">
    <property type="entry name" value="Por_Secre_tail"/>
    <property type="match status" value="1"/>
</dbReference>
<evidence type="ECO:0000259" key="3">
    <source>
        <dbReference type="Pfam" id="PF18962"/>
    </source>
</evidence>
<dbReference type="InterPro" id="IPR026444">
    <property type="entry name" value="Secre_tail"/>
</dbReference>
<sequence length="386" mass="41731">MKRKLFTLTMLAFAASIFAQQDVYALTGKNTQAIQFSDFRAIDVNHGISGQIIFSSESAPNVFSQVQNRNVTEIQNTFNNSQAVSMASLAYDQLNGKLIYIPMFSGNIYVLDQKSKNITLVESQVIKTTACDLASHITRMTTGADGNIYAMSNSGSQLIQISKKDGKYISVDLGLVEDDSGNGENSLKVVTKGFGGDMVADQANNLYVFSASGNVFKLSLRSMTAKFIGKISGLPENYSVNGAAVNASGNVVVASAKGEPMYEVGITDLQAKPIAGNLKLPVYDLASPYLIGERLTLVSATGSAIYPTKVTEDYFNVRIDDKKMNGNISVEVYDFSGVQILQKTLSNIQKNNPQRIDLNNLKSGIYVVSVLAQNGKVILSQKISVE</sequence>
<feature type="signal peptide" evidence="2">
    <location>
        <begin position="1"/>
        <end position="19"/>
    </location>
</feature>
<dbReference type="InterPro" id="IPR011042">
    <property type="entry name" value="6-blade_b-propeller_TolB-like"/>
</dbReference>
<organism evidence="4 5">
    <name type="scientific">Chryseobacterium koreense CCUG 49689</name>
    <dbReference type="NCBI Taxonomy" id="1304281"/>
    <lineage>
        <taxon>Bacteria</taxon>
        <taxon>Pseudomonadati</taxon>
        <taxon>Bacteroidota</taxon>
        <taxon>Flavobacteriia</taxon>
        <taxon>Flavobacteriales</taxon>
        <taxon>Weeksellaceae</taxon>
        <taxon>Chryseobacterium group</taxon>
        <taxon>Chryseobacterium</taxon>
    </lineage>
</organism>
<name>A0A0J7LRZ3_9FLAO</name>
<evidence type="ECO:0000313" key="4">
    <source>
        <dbReference type="EMBL" id="KMQ71770.1"/>
    </source>
</evidence>
<evidence type="ECO:0000256" key="2">
    <source>
        <dbReference type="SAM" id="SignalP"/>
    </source>
</evidence>
<accession>A0A0J7LRZ3</accession>
<evidence type="ECO:0000313" key="5">
    <source>
        <dbReference type="Proteomes" id="UP000035900"/>
    </source>
</evidence>
<dbReference type="Gene3D" id="2.120.10.30">
    <property type="entry name" value="TolB, C-terminal domain"/>
    <property type="match status" value="1"/>
</dbReference>
<dbReference type="Proteomes" id="UP000035900">
    <property type="component" value="Unassembled WGS sequence"/>
</dbReference>
<protein>
    <submittedName>
        <fullName evidence="4">Secretion protein</fullName>
    </submittedName>
</protein>
<dbReference type="Pfam" id="PF18962">
    <property type="entry name" value="Por_Secre_tail"/>
    <property type="match status" value="1"/>
</dbReference>
<comment type="caution">
    <text evidence="4">The sequence shown here is derived from an EMBL/GenBank/DDBJ whole genome shotgun (WGS) entry which is preliminary data.</text>
</comment>
<dbReference type="AlphaFoldDB" id="A0A0J7LRZ3"/>
<evidence type="ECO:0000256" key="1">
    <source>
        <dbReference type="ARBA" id="ARBA00022729"/>
    </source>
</evidence>
<keyword evidence="5" id="KW-1185">Reference proteome</keyword>